<dbReference type="RefSeq" id="WP_382343639.1">
    <property type="nucleotide sequence ID" value="NZ_JBHSAB010000023.1"/>
</dbReference>
<feature type="chain" id="PRO_5046949362" evidence="2">
    <location>
        <begin position="20"/>
        <end position="269"/>
    </location>
</feature>
<accession>A0ABV8CHH9</accession>
<dbReference type="SUPFAM" id="SSF56925">
    <property type="entry name" value="OMPA-like"/>
    <property type="match status" value="1"/>
</dbReference>
<organism evidence="4 5">
    <name type="scientific">Legionella dresdenensis</name>
    <dbReference type="NCBI Taxonomy" id="450200"/>
    <lineage>
        <taxon>Bacteria</taxon>
        <taxon>Pseudomonadati</taxon>
        <taxon>Pseudomonadota</taxon>
        <taxon>Gammaproteobacteria</taxon>
        <taxon>Legionellales</taxon>
        <taxon>Legionellaceae</taxon>
        <taxon>Legionella</taxon>
    </lineage>
</organism>
<evidence type="ECO:0000256" key="1">
    <source>
        <dbReference type="ARBA" id="ARBA00022729"/>
    </source>
</evidence>
<feature type="signal peptide" evidence="2">
    <location>
        <begin position="1"/>
        <end position="19"/>
    </location>
</feature>
<dbReference type="InterPro" id="IPR027385">
    <property type="entry name" value="Beta-barrel_OMP"/>
</dbReference>
<evidence type="ECO:0000256" key="2">
    <source>
        <dbReference type="SAM" id="SignalP"/>
    </source>
</evidence>
<comment type="caution">
    <text evidence="4">The sequence shown here is derived from an EMBL/GenBank/DDBJ whole genome shotgun (WGS) entry which is preliminary data.</text>
</comment>
<reference evidence="5" key="1">
    <citation type="journal article" date="2019" name="Int. J. Syst. Evol. Microbiol.">
        <title>The Global Catalogue of Microorganisms (GCM) 10K type strain sequencing project: providing services to taxonomists for standard genome sequencing and annotation.</title>
        <authorList>
            <consortium name="The Broad Institute Genomics Platform"/>
            <consortium name="The Broad Institute Genome Sequencing Center for Infectious Disease"/>
            <person name="Wu L."/>
            <person name="Ma J."/>
        </authorList>
    </citation>
    <scope>NUCLEOTIDE SEQUENCE [LARGE SCALE GENOMIC DNA]</scope>
    <source>
        <strain evidence="5">CCUG 59858</strain>
    </source>
</reference>
<evidence type="ECO:0000259" key="3">
    <source>
        <dbReference type="Pfam" id="PF13505"/>
    </source>
</evidence>
<evidence type="ECO:0000313" key="5">
    <source>
        <dbReference type="Proteomes" id="UP001595758"/>
    </source>
</evidence>
<dbReference type="Gene3D" id="2.40.160.20">
    <property type="match status" value="1"/>
</dbReference>
<gene>
    <name evidence="4" type="ORF">ACFORL_10135</name>
</gene>
<name>A0ABV8CHH9_9GAMM</name>
<keyword evidence="5" id="KW-1185">Reference proteome</keyword>
<dbReference type="Pfam" id="PF13505">
    <property type="entry name" value="OMP_b-brl"/>
    <property type="match status" value="1"/>
</dbReference>
<protein>
    <submittedName>
        <fullName evidence="4">Outer membrane protein</fullName>
    </submittedName>
</protein>
<dbReference type="Proteomes" id="UP001595758">
    <property type="component" value="Unassembled WGS sequence"/>
</dbReference>
<dbReference type="EMBL" id="JBHSAB010000023">
    <property type="protein sequence ID" value="MFC3909429.1"/>
    <property type="molecule type" value="Genomic_DNA"/>
</dbReference>
<keyword evidence="1 2" id="KW-0732">Signal</keyword>
<sequence>MKLISKAIILLGVSSYCFAGTANIAPAGNNLANSANWFLNLQGGVYKAKMGESVTTVNNGSDLPSPLDRDIYTANNPNTAALLAVQAGLRWQLSHAVLSAFSLGIQYQHFFTSHINGQVMQYSLPEFTNYNYEWQTASNLALVNAKFNFMEYQRFSPYINGGIGIKYNTNSKYTEFALPEVTPRISPAYGNNSSTRFAWIVGAGLDYRFNQQFIINAGYQYSGLGKSSSAAGASSWATQHLNYGDYHANAFLLGLTYLFDTGRAVSYQK</sequence>
<proteinExistence type="predicted"/>
<evidence type="ECO:0000313" key="4">
    <source>
        <dbReference type="EMBL" id="MFC3909429.1"/>
    </source>
</evidence>
<dbReference type="InterPro" id="IPR011250">
    <property type="entry name" value="OMP/PagP_B-barrel"/>
</dbReference>
<feature type="domain" description="Outer membrane protein beta-barrel" evidence="3">
    <location>
        <begin position="129"/>
        <end position="259"/>
    </location>
</feature>